<keyword evidence="4 7" id="KW-0472">Membrane</keyword>
<dbReference type="EMBL" id="ML994628">
    <property type="protein sequence ID" value="KAF2186966.1"/>
    <property type="molecule type" value="Genomic_DNA"/>
</dbReference>
<evidence type="ECO:0000313" key="8">
    <source>
        <dbReference type="EMBL" id="KAF2186966.1"/>
    </source>
</evidence>
<evidence type="ECO:0000256" key="1">
    <source>
        <dbReference type="ARBA" id="ARBA00004651"/>
    </source>
</evidence>
<dbReference type="Gene3D" id="1.20.58.340">
    <property type="entry name" value="Magnesium transport protein CorA, transmembrane region"/>
    <property type="match status" value="1"/>
</dbReference>
<dbReference type="Proteomes" id="UP000800200">
    <property type="component" value="Unassembled WGS sequence"/>
</dbReference>
<dbReference type="GO" id="GO:0015087">
    <property type="term" value="F:cobalt ion transmembrane transporter activity"/>
    <property type="evidence" value="ECO:0007669"/>
    <property type="project" value="TreeGrafter"/>
</dbReference>
<organism evidence="8 9">
    <name type="scientific">Zopfia rhizophila CBS 207.26</name>
    <dbReference type="NCBI Taxonomy" id="1314779"/>
    <lineage>
        <taxon>Eukaryota</taxon>
        <taxon>Fungi</taxon>
        <taxon>Dikarya</taxon>
        <taxon>Ascomycota</taxon>
        <taxon>Pezizomycotina</taxon>
        <taxon>Dothideomycetes</taxon>
        <taxon>Dothideomycetes incertae sedis</taxon>
        <taxon>Zopfiaceae</taxon>
        <taxon>Zopfia</taxon>
    </lineage>
</organism>
<dbReference type="GO" id="GO:0000287">
    <property type="term" value="F:magnesium ion binding"/>
    <property type="evidence" value="ECO:0007669"/>
    <property type="project" value="TreeGrafter"/>
</dbReference>
<feature type="region of interest" description="Disordered" evidence="6">
    <location>
        <begin position="1"/>
        <end position="24"/>
    </location>
</feature>
<dbReference type="OrthoDB" id="5430750at2759"/>
<keyword evidence="5" id="KW-0175">Coiled coil</keyword>
<name>A0A6A6EAV1_9PEZI</name>
<protein>
    <submittedName>
        <fullName evidence="8">Uncharacterized protein</fullName>
    </submittedName>
</protein>
<dbReference type="Pfam" id="PF01544">
    <property type="entry name" value="CorA"/>
    <property type="match status" value="1"/>
</dbReference>
<evidence type="ECO:0000256" key="3">
    <source>
        <dbReference type="ARBA" id="ARBA00022989"/>
    </source>
</evidence>
<comment type="subcellular location">
    <subcellularLocation>
        <location evidence="1">Cell membrane</location>
        <topology evidence="1">Multi-pass membrane protein</topology>
    </subcellularLocation>
</comment>
<keyword evidence="2 7" id="KW-0812">Transmembrane</keyword>
<keyword evidence="9" id="KW-1185">Reference proteome</keyword>
<dbReference type="PANTHER" id="PTHR46494">
    <property type="entry name" value="CORA FAMILY METAL ION TRANSPORTER (EUROFUNG)"/>
    <property type="match status" value="1"/>
</dbReference>
<feature type="transmembrane region" description="Helical" evidence="7">
    <location>
        <begin position="511"/>
        <end position="533"/>
    </location>
</feature>
<evidence type="ECO:0000313" key="9">
    <source>
        <dbReference type="Proteomes" id="UP000800200"/>
    </source>
</evidence>
<evidence type="ECO:0000256" key="2">
    <source>
        <dbReference type="ARBA" id="ARBA00022692"/>
    </source>
</evidence>
<dbReference type="InterPro" id="IPR002523">
    <property type="entry name" value="MgTranspt_CorA/ZnTranspt_ZntB"/>
</dbReference>
<dbReference type="GO" id="GO:0050897">
    <property type="term" value="F:cobalt ion binding"/>
    <property type="evidence" value="ECO:0007669"/>
    <property type="project" value="TreeGrafter"/>
</dbReference>
<dbReference type="SUPFAM" id="SSF144083">
    <property type="entry name" value="Magnesium transport protein CorA, transmembrane region"/>
    <property type="match status" value="1"/>
</dbReference>
<dbReference type="GO" id="GO:0005886">
    <property type="term" value="C:plasma membrane"/>
    <property type="evidence" value="ECO:0007669"/>
    <property type="project" value="UniProtKB-SubCell"/>
</dbReference>
<evidence type="ECO:0000256" key="5">
    <source>
        <dbReference type="SAM" id="Coils"/>
    </source>
</evidence>
<dbReference type="PANTHER" id="PTHR46494:SF1">
    <property type="entry name" value="CORA FAMILY METAL ION TRANSPORTER (EUROFUNG)"/>
    <property type="match status" value="1"/>
</dbReference>
<reference evidence="8" key="1">
    <citation type="journal article" date="2020" name="Stud. Mycol.">
        <title>101 Dothideomycetes genomes: a test case for predicting lifestyles and emergence of pathogens.</title>
        <authorList>
            <person name="Haridas S."/>
            <person name="Albert R."/>
            <person name="Binder M."/>
            <person name="Bloem J."/>
            <person name="Labutti K."/>
            <person name="Salamov A."/>
            <person name="Andreopoulos B."/>
            <person name="Baker S."/>
            <person name="Barry K."/>
            <person name="Bills G."/>
            <person name="Bluhm B."/>
            <person name="Cannon C."/>
            <person name="Castanera R."/>
            <person name="Culley D."/>
            <person name="Daum C."/>
            <person name="Ezra D."/>
            <person name="Gonzalez J."/>
            <person name="Henrissat B."/>
            <person name="Kuo A."/>
            <person name="Liang C."/>
            <person name="Lipzen A."/>
            <person name="Lutzoni F."/>
            <person name="Magnuson J."/>
            <person name="Mondo S."/>
            <person name="Nolan M."/>
            <person name="Ohm R."/>
            <person name="Pangilinan J."/>
            <person name="Park H.-J."/>
            <person name="Ramirez L."/>
            <person name="Alfaro M."/>
            <person name="Sun H."/>
            <person name="Tritt A."/>
            <person name="Yoshinaga Y."/>
            <person name="Zwiers L.-H."/>
            <person name="Turgeon B."/>
            <person name="Goodwin S."/>
            <person name="Spatafora J."/>
            <person name="Crous P."/>
            <person name="Grigoriev I."/>
        </authorList>
    </citation>
    <scope>NUCLEOTIDE SEQUENCE</scope>
    <source>
        <strain evidence="8">CBS 207.26</strain>
    </source>
</reference>
<evidence type="ECO:0000256" key="7">
    <source>
        <dbReference type="SAM" id="Phobius"/>
    </source>
</evidence>
<dbReference type="AlphaFoldDB" id="A0A6A6EAV1"/>
<keyword evidence="3 7" id="KW-1133">Transmembrane helix</keyword>
<feature type="coiled-coil region" evidence="5">
    <location>
        <begin position="430"/>
        <end position="460"/>
    </location>
</feature>
<evidence type="ECO:0000256" key="6">
    <source>
        <dbReference type="SAM" id="MobiDB-lite"/>
    </source>
</evidence>
<evidence type="ECO:0000256" key="4">
    <source>
        <dbReference type="ARBA" id="ARBA00023136"/>
    </source>
</evidence>
<dbReference type="GO" id="GO:0015095">
    <property type="term" value="F:magnesium ion transmembrane transporter activity"/>
    <property type="evidence" value="ECO:0007669"/>
    <property type="project" value="TreeGrafter"/>
</dbReference>
<proteinExistence type="predicted"/>
<sequence>MKFQELETSLPFLNPKNQPTRSNPDIFEDVQRQPSAGVDTTIWYTDSQNLPRDVLIAMHRKELASLMKDLFSTMKAYIGLFFPFRNSHCVTQKFWGALYDMNESLTPSSTSSEEQRKLWAIRPLKCKLPEGYIDWPSRSFEDCPRCHRGSIFRTPEDGIRHLAQHHFPSIPESEMEAKIDMLYNWLRNEDQLRIELQYEHQLRILRHCLSCFTQLCNRARDIRDGVISNSYAKPEHPLPKHLVICFEASTVFMMQTAALINLVKQELRKWHYTTGTLDIRFESKTITDAFGRLQDVGNKAHTTLARAEKRILLMSRADLGSDTVNLAPAGPELLLAIICQNLQNRQLVDSAEMNINELYQSYLSKLQYQVSQFPRKRLLRDINELQEELSLVKTVNQWQQKTYEDYMTALDHRSFSTTTTSRAAMFPLEEECLRGAIDQLESKLAELDALETRTLNLRDQLKESVEILEEDHGKAILVFTMITTIFLPLSFVTSFFGMNTADIRNTGHGQGFFWSIALPVTASIVGISVLVAYQGDKMYDVLFKAAHYINKDPQAMEAMTSGAGPKRKEKGTLSSYARPLDMRMRKKSGVQRSNTDPVMVI</sequence>
<dbReference type="InterPro" id="IPR045863">
    <property type="entry name" value="CorA_TM1_TM2"/>
</dbReference>
<gene>
    <name evidence="8" type="ORF">K469DRAFT_662874</name>
</gene>
<accession>A0A6A6EAV1</accession>
<feature type="transmembrane region" description="Helical" evidence="7">
    <location>
        <begin position="476"/>
        <end position="499"/>
    </location>
</feature>